<organism evidence="6 7">
    <name type="scientific">Bacillus suaedaesalsae</name>
    <dbReference type="NCBI Taxonomy" id="2810349"/>
    <lineage>
        <taxon>Bacteria</taxon>
        <taxon>Bacillati</taxon>
        <taxon>Bacillota</taxon>
        <taxon>Bacilli</taxon>
        <taxon>Bacillales</taxon>
        <taxon>Bacillaceae</taxon>
        <taxon>Bacillus</taxon>
    </lineage>
</organism>
<dbReference type="Pfam" id="PF12850">
    <property type="entry name" value="Metallophos_2"/>
    <property type="match status" value="1"/>
</dbReference>
<proteinExistence type="inferred from homology"/>
<protein>
    <recommendedName>
        <fullName evidence="4">Phosphoesterase</fullName>
        <ecNumber evidence="4">3.1.4.-</ecNumber>
    </recommendedName>
</protein>
<dbReference type="NCBIfam" id="TIGR00040">
    <property type="entry name" value="yfcE"/>
    <property type="match status" value="1"/>
</dbReference>
<name>A0ABS2DIE3_9BACI</name>
<keyword evidence="7" id="KW-1185">Reference proteome</keyword>
<keyword evidence="3" id="KW-0378">Hydrolase</keyword>
<evidence type="ECO:0000313" key="7">
    <source>
        <dbReference type="Proteomes" id="UP001518925"/>
    </source>
</evidence>
<evidence type="ECO:0000256" key="1">
    <source>
        <dbReference type="ARBA" id="ARBA00008950"/>
    </source>
</evidence>
<comment type="caution">
    <text evidence="6">The sequence shown here is derived from an EMBL/GenBank/DDBJ whole genome shotgun (WGS) entry which is preliminary data.</text>
</comment>
<dbReference type="InterPro" id="IPR000979">
    <property type="entry name" value="Phosphodiesterase_MJ0936/Vps29"/>
</dbReference>
<reference evidence="6 7" key="1">
    <citation type="submission" date="2021-02" db="EMBL/GenBank/DDBJ databases">
        <title>Bacillus sp. RD4P76, an endophyte from a halophyte.</title>
        <authorList>
            <person name="Sun J.-Q."/>
        </authorList>
    </citation>
    <scope>NUCLEOTIDE SEQUENCE [LARGE SCALE GENOMIC DNA]</scope>
    <source>
        <strain evidence="6 7">RD4P76</strain>
    </source>
</reference>
<accession>A0ABS2DIE3</accession>
<gene>
    <name evidence="6" type="ORF">JR050_10960</name>
</gene>
<dbReference type="Gene3D" id="3.60.21.10">
    <property type="match status" value="1"/>
</dbReference>
<evidence type="ECO:0000313" key="6">
    <source>
        <dbReference type="EMBL" id="MBM6618177.1"/>
    </source>
</evidence>
<dbReference type="EMBL" id="JAFELM010000030">
    <property type="protein sequence ID" value="MBM6618177.1"/>
    <property type="molecule type" value="Genomic_DNA"/>
</dbReference>
<evidence type="ECO:0000256" key="3">
    <source>
        <dbReference type="ARBA" id="ARBA00022801"/>
    </source>
</evidence>
<dbReference type="PANTHER" id="PTHR11124">
    <property type="entry name" value="VACUOLAR SORTING PROTEIN VPS29"/>
    <property type="match status" value="1"/>
</dbReference>
<dbReference type="InterPro" id="IPR024654">
    <property type="entry name" value="Calcineurin-like_PHP_lpxH"/>
</dbReference>
<evidence type="ECO:0000259" key="5">
    <source>
        <dbReference type="Pfam" id="PF12850"/>
    </source>
</evidence>
<feature type="domain" description="Calcineurin-like phosphoesterase" evidence="5">
    <location>
        <begin position="1"/>
        <end position="153"/>
    </location>
</feature>
<dbReference type="PROSITE" id="PS01269">
    <property type="entry name" value="UPF0025"/>
    <property type="match status" value="1"/>
</dbReference>
<dbReference type="InterPro" id="IPR020935">
    <property type="entry name" value="PdiEstase_YfcE_CS"/>
</dbReference>
<evidence type="ECO:0000256" key="2">
    <source>
        <dbReference type="ARBA" id="ARBA00022723"/>
    </source>
</evidence>
<dbReference type="SUPFAM" id="SSF56300">
    <property type="entry name" value="Metallo-dependent phosphatases"/>
    <property type="match status" value="1"/>
</dbReference>
<dbReference type="RefSeq" id="WP_204203536.1">
    <property type="nucleotide sequence ID" value="NZ_JAFELM010000030.1"/>
</dbReference>
<comment type="cofactor">
    <cofactor evidence="4">
        <name>a divalent metal cation</name>
        <dbReference type="ChEBI" id="CHEBI:60240"/>
    </cofactor>
</comment>
<comment type="similarity">
    <text evidence="1 4">Belongs to the metallophosphoesterase superfamily. YfcE family.</text>
</comment>
<sequence>MKVVVLSDTHMPKKAKQLPRILIEHLMKSDYIFHLGDWQTVDLYNELKSYATIIGVAGNVDNNEIVELLGYHKIIEIKGYTFGLVHGHQGKGRTTEERALNTFPNKNVDVILFGHSHIPVLKKVNNSILFNPGSPTDKRRQSHFSFGIIEINETIILQHIFFD</sequence>
<evidence type="ECO:0000256" key="4">
    <source>
        <dbReference type="RuleBase" id="RU362039"/>
    </source>
</evidence>
<dbReference type="InterPro" id="IPR029052">
    <property type="entry name" value="Metallo-depent_PP-like"/>
</dbReference>
<dbReference type="Proteomes" id="UP001518925">
    <property type="component" value="Unassembled WGS sequence"/>
</dbReference>
<dbReference type="EC" id="3.1.4.-" evidence="4"/>
<keyword evidence="2 4" id="KW-0479">Metal-binding</keyword>